<sequence length="86" mass="9226">MSDVQNERQAVLRAAALLKQLMQVVSSQQRSLNELSGQIARVTGSTSTSADQRMTQQLAAANSMAQGIAQRIRQASDAAGDIARRL</sequence>
<dbReference type="RefSeq" id="WP_107745876.1">
    <property type="nucleotide sequence ID" value="NZ_CP015453.1"/>
</dbReference>
<name>A0AAD0JV17_9ACTN</name>
<dbReference type="KEGG" id="dpc:A6048_13645"/>
<gene>
    <name evidence="1" type="ORF">A6048_13645</name>
</gene>
<keyword evidence="2" id="KW-1185">Reference proteome</keyword>
<dbReference type="EMBL" id="CP015453">
    <property type="protein sequence ID" value="AWH96360.1"/>
    <property type="molecule type" value="Genomic_DNA"/>
</dbReference>
<reference evidence="1 2" key="1">
    <citation type="submission" date="2016-04" db="EMBL/GenBank/DDBJ databases">
        <title>Complete genome sequence of the haloalkaliphilic hydrocarbon-degrading bacterium Dietzia psychralcaliphila ILA-1T, isolated from a drain of a fish product-processing plant.</title>
        <authorList>
            <person name="Zhao J."/>
            <person name="Hu B."/>
            <person name="Geng S."/>
            <person name="Nie Y."/>
            <person name="Tang Y."/>
        </authorList>
    </citation>
    <scope>NUCLEOTIDE SEQUENCE [LARGE SCALE GENOMIC DNA]</scope>
    <source>
        <strain evidence="1 2">ILA-1</strain>
    </source>
</reference>
<dbReference type="AlphaFoldDB" id="A0AAD0JV17"/>
<protein>
    <submittedName>
        <fullName evidence="1">Uncharacterized protein</fullName>
    </submittedName>
</protein>
<organism evidence="1 2">
    <name type="scientific">Dietzia psychralcaliphila</name>
    <dbReference type="NCBI Taxonomy" id="139021"/>
    <lineage>
        <taxon>Bacteria</taxon>
        <taxon>Bacillati</taxon>
        <taxon>Actinomycetota</taxon>
        <taxon>Actinomycetes</taxon>
        <taxon>Mycobacteriales</taxon>
        <taxon>Dietziaceae</taxon>
        <taxon>Dietzia</taxon>
    </lineage>
</organism>
<accession>A0AAD0JV17</accession>
<dbReference type="Proteomes" id="UP000244903">
    <property type="component" value="Chromosome"/>
</dbReference>
<proteinExistence type="predicted"/>
<evidence type="ECO:0000313" key="2">
    <source>
        <dbReference type="Proteomes" id="UP000244903"/>
    </source>
</evidence>
<evidence type="ECO:0000313" key="1">
    <source>
        <dbReference type="EMBL" id="AWH96360.1"/>
    </source>
</evidence>